<dbReference type="Proteomes" id="UP000593562">
    <property type="component" value="Unassembled WGS sequence"/>
</dbReference>
<dbReference type="PANTHER" id="PTHR48221">
    <property type="entry name" value="ACYL-COA SYNTHETASE FAMILY PROTEIN"/>
    <property type="match status" value="1"/>
</dbReference>
<reference evidence="1 2" key="1">
    <citation type="journal article" date="2020" name="Nat. Commun.">
        <title>Genome of Tripterygium wilfordii and identification of cytochrome P450 involved in triptolide biosynthesis.</title>
        <authorList>
            <person name="Tu L."/>
            <person name="Su P."/>
            <person name="Zhang Z."/>
            <person name="Gao L."/>
            <person name="Wang J."/>
            <person name="Hu T."/>
            <person name="Zhou J."/>
            <person name="Zhang Y."/>
            <person name="Zhao Y."/>
            <person name="Liu Y."/>
            <person name="Song Y."/>
            <person name="Tong Y."/>
            <person name="Lu Y."/>
            <person name="Yang J."/>
            <person name="Xu C."/>
            <person name="Jia M."/>
            <person name="Peters R.J."/>
            <person name="Huang L."/>
            <person name="Gao W."/>
        </authorList>
    </citation>
    <scope>NUCLEOTIDE SEQUENCE [LARGE SCALE GENOMIC DNA]</scope>
    <source>
        <strain evidence="2">cv. XIE 37</strain>
        <tissue evidence="1">Leaf</tissue>
    </source>
</reference>
<sequence length="711" mass="80394">MATLHEVTDLFSKLALHLQTLNHASLIDEQRQDDDSLDYAISKLNQSLNIDEDSRVTVLDTALSLMCFKAPEASSLSLLQVFDSTIEYLVKTIASVLSSSVSCKVLLFKKEEALLIGCSISSGDCVELVEVFSDVIRKLDGHGMLSSLLLHGIVRVAVHASCYRFLFPSRLVLDTRSIDGRSIIVSKLLCHLPCEFLLDNHRIPLRLLFWYLDPLTLKHDIENILQEAMGRPFLCLNKEFHERMNWRSIIISLVLSPVMFIEARVLLHEWLLLTGLGSILELLVELMSVILDVISRPTWWDISVELGSKLLHSNAYFPNQNHLLRTLAGPLSAESFLQLVHATSEPTFCARKQSDPNSKPDAMKAVMIDHKSHWALAVCFPDWFNFASVLLFSGTNFQEKFLLKSSEGTPKVGNTSEKEMPTLFATAAARYIAWILNPFGKSHQVLLADGLNKISVSWSLKQIGVGVSDEEKASSRKKLKKPKLYIKEDSTCGKYRDYQMIGIWLEDFHDFFLRYCNKYINNYVFCEAKLRCGLYLQHKMLRQIPLGILIGYPNYINEDGCGLLLHYAATGRMLQSVTVDATTKHVKLNTEGQKHVDVWGGNQFDKKEAITGACLVFSLTDAVERMAASLFETEESEADIVCRVKLRTGKYLVKCIKRLIQLSIDKEEALMLVDLHGRLMRWRNQGKEALELHEDLDDAFACLTNKLSVLS</sequence>
<evidence type="ECO:0000313" key="2">
    <source>
        <dbReference type="Proteomes" id="UP000593562"/>
    </source>
</evidence>
<dbReference type="EMBL" id="JAAARO010000004">
    <property type="protein sequence ID" value="KAF5748480.1"/>
    <property type="molecule type" value="Genomic_DNA"/>
</dbReference>
<comment type="caution">
    <text evidence="1">The sequence shown here is derived from an EMBL/GenBank/DDBJ whole genome shotgun (WGS) entry which is preliminary data.</text>
</comment>
<dbReference type="InParanoid" id="A0A7J7DQ53"/>
<protein>
    <submittedName>
        <fullName evidence="1">Uncharacterized protein</fullName>
    </submittedName>
</protein>
<gene>
    <name evidence="1" type="ORF">HS088_TW04G00434</name>
</gene>
<dbReference type="FunCoup" id="A0A7J7DQ53">
    <property type="interactions" value="1730"/>
</dbReference>
<organism evidence="1 2">
    <name type="scientific">Tripterygium wilfordii</name>
    <name type="common">Thunder God vine</name>
    <dbReference type="NCBI Taxonomy" id="458696"/>
    <lineage>
        <taxon>Eukaryota</taxon>
        <taxon>Viridiplantae</taxon>
        <taxon>Streptophyta</taxon>
        <taxon>Embryophyta</taxon>
        <taxon>Tracheophyta</taxon>
        <taxon>Spermatophyta</taxon>
        <taxon>Magnoliopsida</taxon>
        <taxon>eudicotyledons</taxon>
        <taxon>Gunneridae</taxon>
        <taxon>Pentapetalae</taxon>
        <taxon>rosids</taxon>
        <taxon>fabids</taxon>
        <taxon>Celastrales</taxon>
        <taxon>Celastraceae</taxon>
        <taxon>Tripterygium</taxon>
    </lineage>
</organism>
<dbReference type="AlphaFoldDB" id="A0A7J7DQ53"/>
<proteinExistence type="predicted"/>
<accession>A0A7J7DQ53</accession>
<dbReference type="PANTHER" id="PTHR48221:SF2">
    <property type="entry name" value="ACYL-COA SYNTHETASE FAMILY PROTEIN"/>
    <property type="match status" value="1"/>
</dbReference>
<keyword evidence="2" id="KW-1185">Reference proteome</keyword>
<name>A0A7J7DQ53_TRIWF</name>
<evidence type="ECO:0000313" key="1">
    <source>
        <dbReference type="EMBL" id="KAF5748480.1"/>
    </source>
</evidence>